<evidence type="ECO:0000313" key="2">
    <source>
        <dbReference type="EnsemblPlants" id="KQK98130"/>
    </source>
</evidence>
<dbReference type="InParanoid" id="K3Y9K7"/>
<dbReference type="PANTHER" id="PTHR37263">
    <property type="entry name" value="EXPRESSED PROTEIN"/>
    <property type="match status" value="1"/>
</dbReference>
<dbReference type="EnsemblPlants" id="KQK98130">
    <property type="protein sequence ID" value="KQK98130"/>
    <property type="gene ID" value="SETIT_010899mg"/>
</dbReference>
<dbReference type="Proteomes" id="UP000004995">
    <property type="component" value="Unassembled WGS sequence"/>
</dbReference>
<dbReference type="eggNOG" id="ENOG502S7YP">
    <property type="taxonomic scope" value="Eukaryota"/>
</dbReference>
<dbReference type="AlphaFoldDB" id="K3Y9K7"/>
<reference evidence="3" key="1">
    <citation type="journal article" date="2012" name="Nat. Biotechnol.">
        <title>Reference genome sequence of the model plant Setaria.</title>
        <authorList>
            <person name="Bennetzen J.L."/>
            <person name="Schmutz J."/>
            <person name="Wang H."/>
            <person name="Percifield R."/>
            <person name="Hawkins J."/>
            <person name="Pontaroli A.C."/>
            <person name="Estep M."/>
            <person name="Feng L."/>
            <person name="Vaughn J.N."/>
            <person name="Grimwood J."/>
            <person name="Jenkins J."/>
            <person name="Barry K."/>
            <person name="Lindquist E."/>
            <person name="Hellsten U."/>
            <person name="Deshpande S."/>
            <person name="Wang X."/>
            <person name="Wu X."/>
            <person name="Mitros T."/>
            <person name="Triplett J."/>
            <person name="Yang X."/>
            <person name="Ye C.Y."/>
            <person name="Mauro-Herrera M."/>
            <person name="Wang L."/>
            <person name="Li P."/>
            <person name="Sharma M."/>
            <person name="Sharma R."/>
            <person name="Ronald P.C."/>
            <person name="Panaud O."/>
            <person name="Kellogg E.A."/>
            <person name="Brutnell T.P."/>
            <person name="Doust A.N."/>
            <person name="Tuskan G.A."/>
            <person name="Rokhsar D."/>
            <person name="Devos K.M."/>
        </authorList>
    </citation>
    <scope>NUCLEOTIDE SEQUENCE [LARGE SCALE GENOMIC DNA]</scope>
    <source>
        <strain evidence="3">cv. Yugu1</strain>
    </source>
</reference>
<sequence length="254" mass="27691">MSFARLVRWLRCGVGCLRTARPTPWYATGRKLSLTSVLVTNGRALISGLDGAFRSSRLSPTSLILGGPAHQDLDWGPADPSSLSRCRPRGPTHAAGSPIPPKESPNPKRRNATKPATIRIPKSSRFSSPSSSPRRRQRPEPDRPPLAPSKKMHLWPSLRIRDSFKHGYLQKLELNLGHMKRAQRGQGQKGEGQDDQDGQAGDGEAPLLQDRSPPGSVLAGTLELAWDAVLLLTCCFCCFCCGACSDEEDHPTAR</sequence>
<evidence type="ECO:0000313" key="3">
    <source>
        <dbReference type="Proteomes" id="UP000004995"/>
    </source>
</evidence>
<dbReference type="EMBL" id="AGNK02004436">
    <property type="status" value="NOT_ANNOTATED_CDS"/>
    <property type="molecule type" value="Genomic_DNA"/>
</dbReference>
<reference evidence="2" key="2">
    <citation type="submission" date="2018-08" db="UniProtKB">
        <authorList>
            <consortium name="EnsemblPlants"/>
        </authorList>
    </citation>
    <scope>IDENTIFICATION</scope>
    <source>
        <strain evidence="2">Yugu1</strain>
    </source>
</reference>
<feature type="compositionally biased region" description="Low complexity" evidence="1">
    <location>
        <begin position="119"/>
        <end position="132"/>
    </location>
</feature>
<dbReference type="HOGENOM" id="CLU_1095822_0_0_1"/>
<evidence type="ECO:0000256" key="1">
    <source>
        <dbReference type="SAM" id="MobiDB-lite"/>
    </source>
</evidence>
<protein>
    <submittedName>
        <fullName evidence="2">Uncharacterized protein</fullName>
    </submittedName>
</protein>
<feature type="region of interest" description="Disordered" evidence="1">
    <location>
        <begin position="181"/>
        <end position="212"/>
    </location>
</feature>
<accession>K3Y9K7</accession>
<organism evidence="2 3">
    <name type="scientific">Setaria italica</name>
    <name type="common">Foxtail millet</name>
    <name type="synonym">Panicum italicum</name>
    <dbReference type="NCBI Taxonomy" id="4555"/>
    <lineage>
        <taxon>Eukaryota</taxon>
        <taxon>Viridiplantae</taxon>
        <taxon>Streptophyta</taxon>
        <taxon>Embryophyta</taxon>
        <taxon>Tracheophyta</taxon>
        <taxon>Spermatophyta</taxon>
        <taxon>Magnoliopsida</taxon>
        <taxon>Liliopsida</taxon>
        <taxon>Poales</taxon>
        <taxon>Poaceae</taxon>
        <taxon>PACMAD clade</taxon>
        <taxon>Panicoideae</taxon>
        <taxon>Panicodae</taxon>
        <taxon>Paniceae</taxon>
        <taxon>Cenchrinae</taxon>
        <taxon>Setaria</taxon>
    </lineage>
</organism>
<feature type="region of interest" description="Disordered" evidence="1">
    <location>
        <begin position="74"/>
        <end position="154"/>
    </location>
</feature>
<dbReference type="Gramene" id="KQK98130">
    <property type="protein sequence ID" value="KQK98130"/>
    <property type="gene ID" value="SETIT_010899mg"/>
</dbReference>
<dbReference type="PANTHER" id="PTHR37263:SF2">
    <property type="entry name" value="EXPRESSED PROTEIN"/>
    <property type="match status" value="1"/>
</dbReference>
<proteinExistence type="predicted"/>
<name>K3Y9K7_SETIT</name>
<keyword evidence="3" id="KW-1185">Reference proteome</keyword>